<proteinExistence type="predicted"/>
<gene>
    <name evidence="1" type="ORF">CRENBAI_009540</name>
</gene>
<protein>
    <submittedName>
        <fullName evidence="1">Uncharacterized protein</fullName>
    </submittedName>
</protein>
<evidence type="ECO:0000313" key="2">
    <source>
        <dbReference type="Proteomes" id="UP001311232"/>
    </source>
</evidence>
<dbReference type="AlphaFoldDB" id="A0AAV9S1J9"/>
<keyword evidence="2" id="KW-1185">Reference proteome</keyword>
<organism evidence="1 2">
    <name type="scientific">Crenichthys baileyi</name>
    <name type="common">White River springfish</name>
    <dbReference type="NCBI Taxonomy" id="28760"/>
    <lineage>
        <taxon>Eukaryota</taxon>
        <taxon>Metazoa</taxon>
        <taxon>Chordata</taxon>
        <taxon>Craniata</taxon>
        <taxon>Vertebrata</taxon>
        <taxon>Euteleostomi</taxon>
        <taxon>Actinopterygii</taxon>
        <taxon>Neopterygii</taxon>
        <taxon>Teleostei</taxon>
        <taxon>Neoteleostei</taxon>
        <taxon>Acanthomorphata</taxon>
        <taxon>Ovalentaria</taxon>
        <taxon>Atherinomorphae</taxon>
        <taxon>Cyprinodontiformes</taxon>
        <taxon>Goodeidae</taxon>
        <taxon>Crenichthys</taxon>
    </lineage>
</organism>
<sequence length="104" mass="11940">MGPCIIMHEVMDVDKWHNNWPQDLVVVSLCIQTPINKIQAFSLFITYSYPYHNPTVTLGHSIRNVDISKPIIHNILLNCSQRKTPMRTRSMQISYAETICAAIL</sequence>
<name>A0AAV9S1J9_9TELE</name>
<evidence type="ECO:0000313" key="1">
    <source>
        <dbReference type="EMBL" id="KAK5614919.1"/>
    </source>
</evidence>
<reference evidence="1 2" key="1">
    <citation type="submission" date="2021-06" db="EMBL/GenBank/DDBJ databases">
        <authorList>
            <person name="Palmer J.M."/>
        </authorList>
    </citation>
    <scope>NUCLEOTIDE SEQUENCE [LARGE SCALE GENOMIC DNA]</scope>
    <source>
        <strain evidence="1 2">MEX-2019</strain>
        <tissue evidence="1">Muscle</tissue>
    </source>
</reference>
<dbReference type="EMBL" id="JAHHUM010001051">
    <property type="protein sequence ID" value="KAK5614919.1"/>
    <property type="molecule type" value="Genomic_DNA"/>
</dbReference>
<accession>A0AAV9S1J9</accession>
<comment type="caution">
    <text evidence="1">The sequence shown here is derived from an EMBL/GenBank/DDBJ whole genome shotgun (WGS) entry which is preliminary data.</text>
</comment>
<dbReference type="Proteomes" id="UP001311232">
    <property type="component" value="Unassembled WGS sequence"/>
</dbReference>